<keyword evidence="2" id="KW-1185">Reference proteome</keyword>
<dbReference type="KEGG" id="amus:LMH87_007706"/>
<proteinExistence type="predicted"/>
<dbReference type="PANTHER" id="PTHR13271:SF137">
    <property type="entry name" value="SET DOMAIN-CONTAINING PROTEIN"/>
    <property type="match status" value="1"/>
</dbReference>
<accession>A0A9W8URC3</accession>
<comment type="caution">
    <text evidence="1">The sequence shown here is derived from an EMBL/GenBank/DDBJ whole genome shotgun (WGS) entry which is preliminary data.</text>
</comment>
<protein>
    <recommendedName>
        <fullName evidence="3">SET domain-containing protein</fullName>
    </recommendedName>
</protein>
<sequence>MSIHGLLAADFVLNPPTRNWVNVIPTVTEFNSIPFFWPEAAQKMLPGAAKRLLDKQRSTFGRDWEQFQSGYPKVASEDYMHAWFVVSTRAFYQETRQTLRYAWRDRLALLPVADLFNHAAVGCKVSYGADSHEMIADRKYSKGDEACTSYGEHSNDFCWPKLNAEEAALLKQMKTAAALRQVCGPATEEEALRDDDGWFEKTSATIDGVKLRELLTKCRGRIQGHRRDVLALGDSSERYQALLRQRWGCEDRKELK</sequence>
<dbReference type="InterPro" id="IPR050600">
    <property type="entry name" value="SETD3_SETD6_MTase"/>
</dbReference>
<dbReference type="GO" id="GO:0016279">
    <property type="term" value="F:protein-lysine N-methyltransferase activity"/>
    <property type="evidence" value="ECO:0007669"/>
    <property type="project" value="UniProtKB-ARBA"/>
</dbReference>
<dbReference type="PANTHER" id="PTHR13271">
    <property type="entry name" value="UNCHARACTERIZED PUTATIVE METHYLTRANSFERASE"/>
    <property type="match status" value="1"/>
</dbReference>
<dbReference type="Proteomes" id="UP001144673">
    <property type="component" value="Unassembled WGS sequence"/>
</dbReference>
<dbReference type="EMBL" id="JAJHUN010000002">
    <property type="protein sequence ID" value="KAJ4161681.1"/>
    <property type="molecule type" value="Genomic_DNA"/>
</dbReference>
<evidence type="ECO:0000313" key="2">
    <source>
        <dbReference type="Proteomes" id="UP001144673"/>
    </source>
</evidence>
<evidence type="ECO:0000313" key="1">
    <source>
        <dbReference type="EMBL" id="KAJ4161681.1"/>
    </source>
</evidence>
<dbReference type="Gene3D" id="3.90.1410.10">
    <property type="entry name" value="set domain protein methyltransferase, domain 1"/>
    <property type="match status" value="1"/>
</dbReference>
<dbReference type="GeneID" id="80894865"/>
<organism evidence="1 2">
    <name type="scientific">Akanthomyces muscarius</name>
    <name type="common">Entomopathogenic fungus</name>
    <name type="synonym">Lecanicillium muscarium</name>
    <dbReference type="NCBI Taxonomy" id="2231603"/>
    <lineage>
        <taxon>Eukaryota</taxon>
        <taxon>Fungi</taxon>
        <taxon>Dikarya</taxon>
        <taxon>Ascomycota</taxon>
        <taxon>Pezizomycotina</taxon>
        <taxon>Sordariomycetes</taxon>
        <taxon>Hypocreomycetidae</taxon>
        <taxon>Hypocreales</taxon>
        <taxon>Cordycipitaceae</taxon>
        <taxon>Akanthomyces</taxon>
    </lineage>
</organism>
<dbReference type="RefSeq" id="XP_056058065.1">
    <property type="nucleotide sequence ID" value="XM_056199635.1"/>
</dbReference>
<gene>
    <name evidence="1" type="ORF">LMH87_007706</name>
</gene>
<evidence type="ECO:0008006" key="3">
    <source>
        <dbReference type="Google" id="ProtNLM"/>
    </source>
</evidence>
<dbReference type="AlphaFoldDB" id="A0A9W8URC3"/>
<reference evidence="1" key="1">
    <citation type="journal article" date="2023" name="Access Microbiol">
        <title>De-novo genome assembly for Akanthomyces muscarius, a biocontrol agent of insect agricultural pests.</title>
        <authorList>
            <person name="Erdos Z."/>
            <person name="Studholme D.J."/>
            <person name="Raymond B."/>
            <person name="Sharma M."/>
        </authorList>
    </citation>
    <scope>NUCLEOTIDE SEQUENCE</scope>
    <source>
        <strain evidence="1">Ve6</strain>
    </source>
</reference>
<dbReference type="SUPFAM" id="SSF82199">
    <property type="entry name" value="SET domain"/>
    <property type="match status" value="1"/>
</dbReference>
<name>A0A9W8URC3_AKAMU</name>
<dbReference type="InterPro" id="IPR046341">
    <property type="entry name" value="SET_dom_sf"/>
</dbReference>